<dbReference type="Proteomes" id="UP001341840">
    <property type="component" value="Unassembled WGS sequence"/>
</dbReference>
<sequence>MQLLIVILIIGVVICSSNGELHKVIFAESMTTFDDITITDESSKKYITLKIPIAKCVKKCQKLYDYRKNRCILNCCMEQCGKHFRDAEFWQCVREFASKYIKNRVG</sequence>
<feature type="signal peptide" evidence="1">
    <location>
        <begin position="1"/>
        <end position="19"/>
    </location>
</feature>
<dbReference type="EMBL" id="JASCZI010091057">
    <property type="protein sequence ID" value="MED6148732.1"/>
    <property type="molecule type" value="Genomic_DNA"/>
</dbReference>
<keyword evidence="1" id="KW-0732">Signal</keyword>
<reference evidence="2 3" key="1">
    <citation type="journal article" date="2023" name="Plants (Basel)">
        <title>Bridging the Gap: Combining Genomics and Transcriptomics Approaches to Understand Stylosanthes scabra, an Orphan Legume from the Brazilian Caatinga.</title>
        <authorList>
            <person name="Ferreira-Neto J.R.C."/>
            <person name="da Silva M.D."/>
            <person name="Binneck E."/>
            <person name="de Melo N.F."/>
            <person name="da Silva R.H."/>
            <person name="de Melo A.L.T.M."/>
            <person name="Pandolfi V."/>
            <person name="Bustamante F.O."/>
            <person name="Brasileiro-Vidal A.C."/>
            <person name="Benko-Iseppon A.M."/>
        </authorList>
    </citation>
    <scope>NUCLEOTIDE SEQUENCE [LARGE SCALE GENOMIC DNA]</scope>
    <source>
        <tissue evidence="2">Leaves</tissue>
    </source>
</reference>
<name>A0ABU6TIZ8_9FABA</name>
<protein>
    <submittedName>
        <fullName evidence="2">Uncharacterized protein</fullName>
    </submittedName>
</protein>
<comment type="caution">
    <text evidence="2">The sequence shown here is derived from an EMBL/GenBank/DDBJ whole genome shotgun (WGS) entry which is preliminary data.</text>
</comment>
<organism evidence="2 3">
    <name type="scientific">Stylosanthes scabra</name>
    <dbReference type="NCBI Taxonomy" id="79078"/>
    <lineage>
        <taxon>Eukaryota</taxon>
        <taxon>Viridiplantae</taxon>
        <taxon>Streptophyta</taxon>
        <taxon>Embryophyta</taxon>
        <taxon>Tracheophyta</taxon>
        <taxon>Spermatophyta</taxon>
        <taxon>Magnoliopsida</taxon>
        <taxon>eudicotyledons</taxon>
        <taxon>Gunneridae</taxon>
        <taxon>Pentapetalae</taxon>
        <taxon>rosids</taxon>
        <taxon>fabids</taxon>
        <taxon>Fabales</taxon>
        <taxon>Fabaceae</taxon>
        <taxon>Papilionoideae</taxon>
        <taxon>50 kb inversion clade</taxon>
        <taxon>dalbergioids sensu lato</taxon>
        <taxon>Dalbergieae</taxon>
        <taxon>Pterocarpus clade</taxon>
        <taxon>Stylosanthes</taxon>
    </lineage>
</organism>
<gene>
    <name evidence="2" type="ORF">PIB30_055640</name>
</gene>
<evidence type="ECO:0000313" key="3">
    <source>
        <dbReference type="Proteomes" id="UP001341840"/>
    </source>
</evidence>
<keyword evidence="3" id="KW-1185">Reference proteome</keyword>
<evidence type="ECO:0000256" key="1">
    <source>
        <dbReference type="SAM" id="SignalP"/>
    </source>
</evidence>
<evidence type="ECO:0000313" key="2">
    <source>
        <dbReference type="EMBL" id="MED6148732.1"/>
    </source>
</evidence>
<accession>A0ABU6TIZ8</accession>
<proteinExistence type="predicted"/>
<feature type="chain" id="PRO_5045687151" evidence="1">
    <location>
        <begin position="20"/>
        <end position="106"/>
    </location>
</feature>